<organism evidence="7 8">
    <name type="scientific">Pseudomyxococcus hansupus</name>
    <dbReference type="NCBI Taxonomy" id="1297742"/>
    <lineage>
        <taxon>Bacteria</taxon>
        <taxon>Pseudomonadati</taxon>
        <taxon>Myxococcota</taxon>
        <taxon>Myxococcia</taxon>
        <taxon>Myxococcales</taxon>
        <taxon>Cystobacterineae</taxon>
        <taxon>Myxococcaceae</taxon>
        <taxon>Pseudomyxococcus</taxon>
    </lineage>
</organism>
<accession>A0A0H4WLA5</accession>
<evidence type="ECO:0000259" key="4">
    <source>
        <dbReference type="PROSITE" id="PS50853"/>
    </source>
</evidence>
<dbReference type="PROSITE" id="PS51257">
    <property type="entry name" value="PROKAR_LIPOPROTEIN"/>
    <property type="match status" value="1"/>
</dbReference>
<dbReference type="STRING" id="1297742.A176_001068"/>
<evidence type="ECO:0000256" key="1">
    <source>
        <dbReference type="ARBA" id="ARBA00010116"/>
    </source>
</evidence>
<dbReference type="InterPro" id="IPR003344">
    <property type="entry name" value="Big_1_dom"/>
</dbReference>
<dbReference type="EMBL" id="CP012109">
    <property type="protein sequence ID" value="AKQ64156.1"/>
    <property type="molecule type" value="Genomic_DNA"/>
</dbReference>
<dbReference type="OrthoDB" id="5476141at2"/>
<evidence type="ECO:0000313" key="7">
    <source>
        <dbReference type="EMBL" id="AKQ64156.1"/>
    </source>
</evidence>
<evidence type="ECO:0000259" key="6">
    <source>
        <dbReference type="PROSITE" id="PS51841"/>
    </source>
</evidence>
<feature type="signal peptide" evidence="3">
    <location>
        <begin position="1"/>
        <end position="24"/>
    </location>
</feature>
<evidence type="ECO:0000313" key="8">
    <source>
        <dbReference type="Proteomes" id="UP000009026"/>
    </source>
</evidence>
<dbReference type="Pfam" id="PF02369">
    <property type="entry name" value="Big_1"/>
    <property type="match status" value="1"/>
</dbReference>
<reference evidence="7 8" key="1">
    <citation type="journal article" date="2016" name="PLoS ONE">
        <title>Complete Genome Sequence and Comparative Genomics of a Novel Myxobacterium Myxococcus hansupus.</title>
        <authorList>
            <person name="Sharma G."/>
            <person name="Narwani T."/>
            <person name="Subramanian S."/>
        </authorList>
    </citation>
    <scope>NUCLEOTIDE SEQUENCE [LARGE SCALE GENOMIC DNA]</scope>
    <source>
        <strain evidence="8">mixupus</strain>
    </source>
</reference>
<dbReference type="PATRIC" id="fig|1297742.4.peg.1083"/>
<dbReference type="InterPro" id="IPR036116">
    <property type="entry name" value="FN3_sf"/>
</dbReference>
<dbReference type="SUPFAM" id="SSF49265">
    <property type="entry name" value="Fibronectin type III"/>
    <property type="match status" value="1"/>
</dbReference>
<proteinExistence type="inferred from homology"/>
<dbReference type="Gene3D" id="2.60.40.1260">
    <property type="entry name" value="Lamin Tail domain"/>
    <property type="match status" value="1"/>
</dbReference>
<keyword evidence="3" id="KW-0732">Signal</keyword>
<protein>
    <submittedName>
        <fullName evidence="7">Bacterial Ig-like domain (Group 1) /fibronectin type III domain protein</fullName>
    </submittedName>
</protein>
<feature type="region of interest" description="Disordered" evidence="2">
    <location>
        <begin position="1781"/>
        <end position="1855"/>
    </location>
</feature>
<evidence type="ECO:0000259" key="5">
    <source>
        <dbReference type="PROSITE" id="PS51127"/>
    </source>
</evidence>
<feature type="domain" description="Fibronectin type-III" evidence="4">
    <location>
        <begin position="453"/>
        <end position="560"/>
    </location>
</feature>
<dbReference type="PROSITE" id="PS51127">
    <property type="entry name" value="BIG1"/>
    <property type="match status" value="1"/>
</dbReference>
<gene>
    <name evidence="7" type="ORF">A176_001068</name>
</gene>
<dbReference type="InterPro" id="IPR003961">
    <property type="entry name" value="FN3_dom"/>
</dbReference>
<dbReference type="CDD" id="cd00063">
    <property type="entry name" value="FN3"/>
    <property type="match status" value="1"/>
</dbReference>
<sequence>MSRRLLVLARSFGLSVLCLGVALGCGGSSTPTPPPPVIPLPDASLSTVEVDRAAQVLANGSDPVTITVTVRRRDGSPLEGRTVRVEVSGDGNTVTQPAERTNAQGVATASVVSTRGGSKRVTAAVDAEGGAVVLGSRPVVVFSALSAARLAFVSSSVTARAGAPVGGLEVAFQDAEGHIVTSATGEVTLALAAGPGGAPLGGTLRAQSVEGVARFQEVVLTRAGVGYQLRAESAGVESALSPLFNVTPAAAATVEVSGLLATAPAGVRHDADVTVRDAFGNVATGYRGTLAVLSSDAAASLPAPHTFTEGDAGRFRFTDIVLYRAGLQRVDIQDTTQTGLTGRQDVRIAAGPTAALAFVQVPSRASVRAALSLVQVSLQDAYGNRTPVGSPNVTLSLAGGAPLRGVTEMAPAEGVASFTSLHVDSEGRVRLQASAPGLTPATSTEINIEDDVRPSTPVLTATASTEDSVTVAWVAVGDDGDLGRAASQSLRYSLAPILTQADFDAATPVSVGAPEEPGTPESAVLTGLEPNTNYHVALEVVDNAGNGARSASLMIQTRDPGVSQLVFSQQPQGGVAGAVLPEVHVSLRNSSGEVVTTATSPVTLAVVGEPSFEPVQVAAVNGVAVFTGLVVEKAGTHRFTATVTGVPEAQSDVFTITPGAAARLGLIGLVGPVAAGVQGSVEVTAYDAFDNVVTGYTGQVRFTSTDAEAALPQDYTFTAGDQGTHVFNNGVTLRTSGAQTLTVTDLAAPQVSGELTVEVSTGAAASLALSELPVGGVEAGAAQNLTVTARDAFGNIVTGYAGTVRFESSDGQAVLPADYTFVPADAGLRGFSVTLVTVGSRSVTVRDVGNMALTATVSTEVRHGPVTQLRLALSTATASAGQSVGVTVSLRDAHDNLATGYRGTVHFSAPGDTQATLPANYTFGEEDGGQHLFNVSFATAGVRQLVVTDTLFAALTATGQVTVAPGGLAAFHVVAPTEATVAGEPQSFTVSAQDRFGNVLTDYSGTVVPSSSDAEAEPLSAYTYTEADDGVHTFVITFQTAGEQSVTFEDAQADVSGTAAFTVAAGAPTRLAFISAPETGSILQPLPVTRVALQDAFGNTADVTAPAVTLHLENAPGVTLGGTLTVSPVAGVAAFSDLTVNRAGDFVLTATSANPALTSAAALITLIDDVPPARPGMMLGLVNSSTVRVTWTATGDNGMDGTAARYELRYSNTPFDAQTFSNATEIPTGTPRSPWLPEELQVTPPVGQATTWYFGLRVFDAANNGSALTYAFIEVPGPCADLVCAPRAPECSEDGLSRVTYAEACVVTAGLAACEYTETPEVCPGQDGVCFEAACTTAPAPAAGELVISELMHRPDANTTEYLELTSTVDGPRDIANLRIRFDNGAGAVSDFSVLTPGDRPFIIPGRGTFVAASNADAANNGGVPAQYGYGGTLFTLGHSGHLFVEMGATVVDDVAYSAAFPQTVGRSMNLSSAVLGTRASQHAWYWCDSDASLPGGGRGTPGAANESCSVAITGPVDYCAIQYPKTFSAPISVGTSHSVFSQFYEPQVTNRNQNGNDGFPHLVAELGHGTDPSAPESWTWVATAPNPGYAPSGNNNDERVASLSVSVPGTYAYGFRYRFTQGPPEAQEWVYCDQDGVVAQGVTPNYGAVTVTPAAPPGANHVVISEVCGGNGTGSAATDEFIELYNPTNADLDIGNWRVQYKSATGSSYGAGYLIPAGTLIRAHGYFLLGGANYSGAVARDLSYGTTFDVSASTTAGGHIRIGPGLTTAVGDVAVDKVGWGTGNSPEGTAAPSHPSVGGSLERKALPTSTPATMAVGGSDALRGNGSDTDNNGADFVTRAVRQPQNSQSPTEQP</sequence>
<comment type="similarity">
    <text evidence="1">Belongs to the intimin/invasin family.</text>
</comment>
<dbReference type="SUPFAM" id="SSF49373">
    <property type="entry name" value="Invasin/intimin cell-adhesion fragments"/>
    <property type="match status" value="1"/>
</dbReference>
<dbReference type="Pfam" id="PF00932">
    <property type="entry name" value="LTD"/>
    <property type="match status" value="1"/>
</dbReference>
<dbReference type="InterPro" id="IPR008964">
    <property type="entry name" value="Invasin/intimin_cell_adhesion"/>
</dbReference>
<dbReference type="Gene3D" id="2.60.40.10">
    <property type="entry name" value="Immunoglobulins"/>
    <property type="match status" value="3"/>
</dbReference>
<dbReference type="SUPFAM" id="SSF74853">
    <property type="entry name" value="Lamin A/C globular tail domain"/>
    <property type="match status" value="1"/>
</dbReference>
<evidence type="ECO:0000256" key="3">
    <source>
        <dbReference type="SAM" id="SignalP"/>
    </source>
</evidence>
<keyword evidence="8" id="KW-1185">Reference proteome</keyword>
<dbReference type="PROSITE" id="PS50853">
    <property type="entry name" value="FN3"/>
    <property type="match status" value="1"/>
</dbReference>
<dbReference type="KEGG" id="mym:A176_001068"/>
<dbReference type="SMART" id="SM00634">
    <property type="entry name" value="BID_1"/>
    <property type="match status" value="1"/>
</dbReference>
<feature type="chain" id="PRO_5005212828" evidence="3">
    <location>
        <begin position="25"/>
        <end position="1855"/>
    </location>
</feature>
<name>A0A0H4WLA5_9BACT</name>
<dbReference type="SMART" id="SM00060">
    <property type="entry name" value="FN3"/>
    <property type="match status" value="2"/>
</dbReference>
<dbReference type="PROSITE" id="PS51841">
    <property type="entry name" value="LTD"/>
    <property type="match status" value="1"/>
</dbReference>
<dbReference type="InterPro" id="IPR036415">
    <property type="entry name" value="Lamin_tail_dom_sf"/>
</dbReference>
<feature type="domain" description="Big-1" evidence="5">
    <location>
        <begin position="46"/>
        <end position="142"/>
    </location>
</feature>
<dbReference type="eggNOG" id="COG4932">
    <property type="taxonomic scope" value="Bacteria"/>
</dbReference>
<dbReference type="RefSeq" id="WP_002638835.1">
    <property type="nucleotide sequence ID" value="NZ_CP012109.1"/>
</dbReference>
<dbReference type="Proteomes" id="UP000009026">
    <property type="component" value="Chromosome"/>
</dbReference>
<dbReference type="InterPro" id="IPR001322">
    <property type="entry name" value="Lamin_tail_dom"/>
</dbReference>
<dbReference type="InterPro" id="IPR013783">
    <property type="entry name" value="Ig-like_fold"/>
</dbReference>
<feature type="domain" description="LTD" evidence="6">
    <location>
        <begin position="1651"/>
        <end position="1783"/>
    </location>
</feature>
<evidence type="ECO:0000256" key="2">
    <source>
        <dbReference type="SAM" id="MobiDB-lite"/>
    </source>
</evidence>
<feature type="compositionally biased region" description="Polar residues" evidence="2">
    <location>
        <begin position="1844"/>
        <end position="1855"/>
    </location>
</feature>